<feature type="region of interest" description="Disordered" evidence="1">
    <location>
        <begin position="52"/>
        <end position="74"/>
    </location>
</feature>
<organism evidence="3 4">
    <name type="scientific">Erinaceus europaeus</name>
    <name type="common">Western European hedgehog</name>
    <dbReference type="NCBI Taxonomy" id="9365"/>
    <lineage>
        <taxon>Eukaryota</taxon>
        <taxon>Metazoa</taxon>
        <taxon>Chordata</taxon>
        <taxon>Craniata</taxon>
        <taxon>Vertebrata</taxon>
        <taxon>Euteleostomi</taxon>
        <taxon>Mammalia</taxon>
        <taxon>Eutheria</taxon>
        <taxon>Laurasiatheria</taxon>
        <taxon>Eulipotyphla</taxon>
        <taxon>Erinaceidae</taxon>
        <taxon>Erinaceinae</taxon>
        <taxon>Erinaceus</taxon>
    </lineage>
</organism>
<dbReference type="RefSeq" id="XP_060039244.1">
    <property type="nucleotide sequence ID" value="XM_060183261.1"/>
</dbReference>
<dbReference type="Proteomes" id="UP001652624">
    <property type="component" value="Chromosome X"/>
</dbReference>
<name>A0ABM3WRP3_ERIEU</name>
<dbReference type="InterPro" id="IPR013087">
    <property type="entry name" value="Znf_C2H2_type"/>
</dbReference>
<dbReference type="SUPFAM" id="SSF57667">
    <property type="entry name" value="beta-beta-alpha zinc fingers"/>
    <property type="match status" value="4"/>
</dbReference>
<feature type="compositionally biased region" description="Basic and acidic residues" evidence="1">
    <location>
        <begin position="711"/>
        <end position="740"/>
    </location>
</feature>
<protein>
    <submittedName>
        <fullName evidence="4">Zinc finger matrin-type protein 1 isoform X2</fullName>
    </submittedName>
</protein>
<dbReference type="Pfam" id="PF12874">
    <property type="entry name" value="zf-met"/>
    <property type="match status" value="3"/>
</dbReference>
<dbReference type="PROSITE" id="PS00028">
    <property type="entry name" value="ZINC_FINGER_C2H2_1"/>
    <property type="match status" value="1"/>
</dbReference>
<dbReference type="InterPro" id="IPR003604">
    <property type="entry name" value="Matrin/U1-like-C_Znf_C2H2"/>
</dbReference>
<dbReference type="SMART" id="SM00355">
    <property type="entry name" value="ZnF_C2H2"/>
    <property type="match status" value="4"/>
</dbReference>
<evidence type="ECO:0000259" key="2">
    <source>
        <dbReference type="PROSITE" id="PS00028"/>
    </source>
</evidence>
<feature type="domain" description="C2H2-type" evidence="2">
    <location>
        <begin position="324"/>
        <end position="346"/>
    </location>
</feature>
<dbReference type="Gene3D" id="3.30.160.60">
    <property type="entry name" value="Classic Zinc Finger"/>
    <property type="match status" value="4"/>
</dbReference>
<feature type="compositionally biased region" description="Basic residues" evidence="1">
    <location>
        <begin position="682"/>
        <end position="693"/>
    </location>
</feature>
<evidence type="ECO:0000313" key="4">
    <source>
        <dbReference type="RefSeq" id="XP_060039244.1"/>
    </source>
</evidence>
<dbReference type="InterPro" id="IPR036236">
    <property type="entry name" value="Znf_C2H2_sf"/>
</dbReference>
<dbReference type="PANTHER" id="PTHR46742">
    <property type="entry name" value="LYSINE-RICH COILED-COIL PROTEIN 1"/>
    <property type="match status" value="1"/>
</dbReference>
<sequence length="785" mass="89392">MAAAASSPVTPLAAVSSSQKATISAASLSYTTGAAVAAAAAAAAVVVPASSATSSPASLPAGGGGGSGFGDTTMAATGRGGSSFKVDSRPCHREDTTWSKQEKTDLFTDNVCNICGLVLELESQRILHYESESHAQNIRFYFQMHGGQNEMPGKKMKVHVRSIQVHRSDVTDRNKFCDLCNMIFSSSVVAQSHYVGKGHAKKVKQLMEENNEGSPSGSTQEMAGVPITTTVSTFLKPLTVKSPPGGIKDKTMPSSSNDLNLNNPSKYCKLCPASFNSPLMAQQHYVGKKHKRNEARKKYVDKIRERPPPGKSDANARHKRNYDCYICDLTFTSLAMFRLHMQGSEHQMKETAVINLVKNSRKIQDSSQDECAVYTRVQQNRDSEPKSFRKMEESALESHRYRGMANSRFRHGMSEQKFPCETFHRYIGPYNSSQTVKKILPHFLPAYSKKTYDSFQDELEDYIKVQKARGLDPKTCFRKTEEGSMEMRRYREVTSGPRHRTLKHRYSPEISQTYRPYTISTNVERQLPQCVTAYPKKSYDSFQDELEDYIKVQKARGLKPKTCFRKISGSPVETHTYRVVNSRPQHRIIEPRLAVDSFQTYQGSYSISQTEGNQFPQCLTTEDDNQRLDPMTYSQPTRDYIPEKPVPLSLNQQENNSALYSVESEVYRHLSLENYTMDHQTGHKRRHEKRKKYLKEGKEKAEKRQSKHKREKYENMDLNKDKNIQQGDKEEDKVRVSSEKLKHHRKKKRHGMPSEKERKHRKDKKKSVEEKTEEEMLWDESILGF</sequence>
<dbReference type="GeneID" id="103126756"/>
<feature type="compositionally biased region" description="Basic residues" evidence="1">
    <location>
        <begin position="741"/>
        <end position="751"/>
    </location>
</feature>
<keyword evidence="3" id="KW-1185">Reference proteome</keyword>
<dbReference type="PANTHER" id="PTHR46742:SF2">
    <property type="entry name" value="ZINC FINGER MATRIN-TYPE PROTEIN 1"/>
    <property type="match status" value="1"/>
</dbReference>
<proteinExistence type="predicted"/>
<evidence type="ECO:0000256" key="1">
    <source>
        <dbReference type="SAM" id="MobiDB-lite"/>
    </source>
</evidence>
<accession>A0ABM3WRP3</accession>
<feature type="region of interest" description="Disordered" evidence="1">
    <location>
        <begin position="675"/>
        <end position="785"/>
    </location>
</feature>
<feature type="compositionally biased region" description="Basic and acidic residues" evidence="1">
    <location>
        <begin position="694"/>
        <end position="704"/>
    </location>
</feature>
<gene>
    <name evidence="4" type="primary">ZMAT1</name>
</gene>
<dbReference type="SMART" id="SM00451">
    <property type="entry name" value="ZnF_U1"/>
    <property type="match status" value="4"/>
</dbReference>
<evidence type="ECO:0000313" key="3">
    <source>
        <dbReference type="Proteomes" id="UP001652624"/>
    </source>
</evidence>
<reference evidence="4" key="1">
    <citation type="submission" date="2025-08" db="UniProtKB">
        <authorList>
            <consortium name="RefSeq"/>
        </authorList>
    </citation>
    <scope>IDENTIFICATION</scope>
</reference>